<gene>
    <name evidence="2" type="ORF">WN944_029557</name>
</gene>
<sequence length="120" mass="13572">MALSFISRRRRKQVRPGPKPYPVIGNLLEPGGKPHKSLANLTKIHGRIMSLKTWPATVESRSIKTSGARKSMTFSLLLKKIALRREFKDTIWGIMEEAEKPNLSDHFPLLKNVRGVGSLR</sequence>
<dbReference type="AlphaFoldDB" id="A0AAP0LQY9"/>
<name>A0AAP0LQY9_9ROSI</name>
<organism evidence="2 3">
    <name type="scientific">Citrus x changshan-huyou</name>
    <dbReference type="NCBI Taxonomy" id="2935761"/>
    <lineage>
        <taxon>Eukaryota</taxon>
        <taxon>Viridiplantae</taxon>
        <taxon>Streptophyta</taxon>
        <taxon>Embryophyta</taxon>
        <taxon>Tracheophyta</taxon>
        <taxon>Spermatophyta</taxon>
        <taxon>Magnoliopsida</taxon>
        <taxon>eudicotyledons</taxon>
        <taxon>Gunneridae</taxon>
        <taxon>Pentapetalae</taxon>
        <taxon>rosids</taxon>
        <taxon>malvids</taxon>
        <taxon>Sapindales</taxon>
        <taxon>Rutaceae</taxon>
        <taxon>Aurantioideae</taxon>
        <taxon>Citrus</taxon>
    </lineage>
</organism>
<dbReference type="GO" id="GO:0020037">
    <property type="term" value="F:heme binding"/>
    <property type="evidence" value="ECO:0007669"/>
    <property type="project" value="InterPro"/>
</dbReference>
<protein>
    <submittedName>
        <fullName evidence="2">Uncharacterized protein</fullName>
    </submittedName>
</protein>
<dbReference type="Proteomes" id="UP001428341">
    <property type="component" value="Unassembled WGS sequence"/>
</dbReference>
<reference evidence="2 3" key="1">
    <citation type="submission" date="2024-05" db="EMBL/GenBank/DDBJ databases">
        <title>Haplotype-resolved chromosome-level genome assembly of Huyou (Citrus changshanensis).</title>
        <authorList>
            <person name="Miao C."/>
            <person name="Chen W."/>
            <person name="Wu Y."/>
            <person name="Wang L."/>
            <person name="Zhao S."/>
            <person name="Grierson D."/>
            <person name="Xu C."/>
            <person name="Chen K."/>
        </authorList>
    </citation>
    <scope>NUCLEOTIDE SEQUENCE [LARGE SCALE GENOMIC DNA]</scope>
    <source>
        <strain evidence="2">01-14</strain>
        <tissue evidence="2">Leaf</tissue>
    </source>
</reference>
<comment type="caution">
    <text evidence="2">The sequence shown here is derived from an EMBL/GenBank/DDBJ whole genome shotgun (WGS) entry which is preliminary data.</text>
</comment>
<dbReference type="GO" id="GO:0016705">
    <property type="term" value="F:oxidoreductase activity, acting on paired donors, with incorporation or reduction of molecular oxygen"/>
    <property type="evidence" value="ECO:0007669"/>
    <property type="project" value="InterPro"/>
</dbReference>
<keyword evidence="3" id="KW-1185">Reference proteome</keyword>
<dbReference type="EMBL" id="JBCGBO010000025">
    <property type="protein sequence ID" value="KAK9177534.1"/>
    <property type="molecule type" value="Genomic_DNA"/>
</dbReference>
<accession>A0AAP0LQY9</accession>
<feature type="region of interest" description="Disordered" evidence="1">
    <location>
        <begin position="1"/>
        <end position="27"/>
    </location>
</feature>
<dbReference type="SUPFAM" id="SSF48264">
    <property type="entry name" value="Cytochrome P450"/>
    <property type="match status" value="1"/>
</dbReference>
<dbReference type="Gene3D" id="1.10.630.10">
    <property type="entry name" value="Cytochrome P450"/>
    <property type="match status" value="1"/>
</dbReference>
<evidence type="ECO:0000313" key="3">
    <source>
        <dbReference type="Proteomes" id="UP001428341"/>
    </source>
</evidence>
<dbReference type="InterPro" id="IPR036396">
    <property type="entry name" value="Cyt_P450_sf"/>
</dbReference>
<dbReference type="PANTHER" id="PTHR24299">
    <property type="entry name" value="CYTOCHROME P450 FAMILY 1"/>
    <property type="match status" value="1"/>
</dbReference>
<evidence type="ECO:0000256" key="1">
    <source>
        <dbReference type="SAM" id="MobiDB-lite"/>
    </source>
</evidence>
<dbReference type="PANTHER" id="PTHR24299:SF59">
    <property type="entry name" value="CYTOCHROME P450 SUPERFAMILY PROTEIN"/>
    <property type="match status" value="1"/>
</dbReference>
<evidence type="ECO:0000313" key="2">
    <source>
        <dbReference type="EMBL" id="KAK9177534.1"/>
    </source>
</evidence>
<proteinExistence type="predicted"/>
<dbReference type="GO" id="GO:0004497">
    <property type="term" value="F:monooxygenase activity"/>
    <property type="evidence" value="ECO:0007669"/>
    <property type="project" value="InterPro"/>
</dbReference>
<dbReference type="GO" id="GO:0005506">
    <property type="term" value="F:iron ion binding"/>
    <property type="evidence" value="ECO:0007669"/>
    <property type="project" value="InterPro"/>
</dbReference>